<dbReference type="Proteomes" id="UP000706039">
    <property type="component" value="Unassembled WGS sequence"/>
</dbReference>
<dbReference type="RefSeq" id="WP_222988432.1">
    <property type="nucleotide sequence ID" value="NZ_JAINVV010000002.1"/>
</dbReference>
<gene>
    <name evidence="1" type="ORF">K7G82_03360</name>
</gene>
<dbReference type="SUPFAM" id="SSF54909">
    <property type="entry name" value="Dimeric alpha+beta barrel"/>
    <property type="match status" value="1"/>
</dbReference>
<accession>A0ABS7PJ79</accession>
<evidence type="ECO:0008006" key="3">
    <source>
        <dbReference type="Google" id="ProtNLM"/>
    </source>
</evidence>
<evidence type="ECO:0000313" key="2">
    <source>
        <dbReference type="Proteomes" id="UP000706039"/>
    </source>
</evidence>
<comment type="caution">
    <text evidence="1">The sequence shown here is derived from an EMBL/GenBank/DDBJ whole genome shotgun (WGS) entry which is preliminary data.</text>
</comment>
<protein>
    <recommendedName>
        <fullName evidence="3">Antibiotic biosynthesis monooxygenase</fullName>
    </recommendedName>
</protein>
<proteinExistence type="predicted"/>
<sequence length="106" mass="12102">MILRRWRGLIRTAERDAYRAYIEGTGGTDYTSTPGNLGFQMLFRDLGDGTSEVTTLSWWRSLDDIQGFAGDDITIARYYPDDDHYLLDRPLHVEHHDVAANSLVLP</sequence>
<keyword evidence="2" id="KW-1185">Reference proteome</keyword>
<dbReference type="EMBL" id="JAINVV010000002">
    <property type="protein sequence ID" value="MBY8821313.1"/>
    <property type="molecule type" value="Genomic_DNA"/>
</dbReference>
<organism evidence="1 2">
    <name type="scientific">Sphingomonas colocasiae</name>
    <dbReference type="NCBI Taxonomy" id="1848973"/>
    <lineage>
        <taxon>Bacteria</taxon>
        <taxon>Pseudomonadati</taxon>
        <taxon>Pseudomonadota</taxon>
        <taxon>Alphaproteobacteria</taxon>
        <taxon>Sphingomonadales</taxon>
        <taxon>Sphingomonadaceae</taxon>
        <taxon>Sphingomonas</taxon>
    </lineage>
</organism>
<name>A0ABS7PJ79_9SPHN</name>
<evidence type="ECO:0000313" key="1">
    <source>
        <dbReference type="EMBL" id="MBY8821313.1"/>
    </source>
</evidence>
<dbReference type="InterPro" id="IPR011008">
    <property type="entry name" value="Dimeric_a/b-barrel"/>
</dbReference>
<reference evidence="1 2" key="1">
    <citation type="submission" date="2021-08" db="EMBL/GenBank/DDBJ databases">
        <authorList>
            <person name="Tuo L."/>
        </authorList>
    </citation>
    <scope>NUCLEOTIDE SEQUENCE [LARGE SCALE GENOMIC DNA]</scope>
    <source>
        <strain evidence="1 2">JCM 31229</strain>
    </source>
</reference>